<evidence type="ECO:0000313" key="1">
    <source>
        <dbReference type="EMBL" id="JAD77810.1"/>
    </source>
</evidence>
<proteinExistence type="predicted"/>
<protein>
    <submittedName>
        <fullName evidence="1">Uncharacterized protein</fullName>
    </submittedName>
</protein>
<reference evidence="1" key="2">
    <citation type="journal article" date="2015" name="Data Brief">
        <title>Shoot transcriptome of the giant reed, Arundo donax.</title>
        <authorList>
            <person name="Barrero R.A."/>
            <person name="Guerrero F.D."/>
            <person name="Moolhuijzen P."/>
            <person name="Goolsby J.A."/>
            <person name="Tidwell J."/>
            <person name="Bellgard S.E."/>
            <person name="Bellgard M.I."/>
        </authorList>
    </citation>
    <scope>NUCLEOTIDE SEQUENCE</scope>
    <source>
        <tissue evidence="1">Shoot tissue taken approximately 20 cm above the soil surface</tissue>
    </source>
</reference>
<accession>A0A0A9CWP3</accession>
<dbReference type="AlphaFoldDB" id="A0A0A9CWP3"/>
<name>A0A0A9CWP3_ARUDO</name>
<organism evidence="1">
    <name type="scientific">Arundo donax</name>
    <name type="common">Giant reed</name>
    <name type="synonym">Donax arundinaceus</name>
    <dbReference type="NCBI Taxonomy" id="35708"/>
    <lineage>
        <taxon>Eukaryota</taxon>
        <taxon>Viridiplantae</taxon>
        <taxon>Streptophyta</taxon>
        <taxon>Embryophyta</taxon>
        <taxon>Tracheophyta</taxon>
        <taxon>Spermatophyta</taxon>
        <taxon>Magnoliopsida</taxon>
        <taxon>Liliopsida</taxon>
        <taxon>Poales</taxon>
        <taxon>Poaceae</taxon>
        <taxon>PACMAD clade</taxon>
        <taxon>Arundinoideae</taxon>
        <taxon>Arundineae</taxon>
        <taxon>Arundo</taxon>
    </lineage>
</organism>
<reference evidence="1" key="1">
    <citation type="submission" date="2014-09" db="EMBL/GenBank/DDBJ databases">
        <authorList>
            <person name="Magalhaes I.L.F."/>
            <person name="Oliveira U."/>
            <person name="Santos F.R."/>
            <person name="Vidigal T.H.D.A."/>
            <person name="Brescovit A.D."/>
            <person name="Santos A.J."/>
        </authorList>
    </citation>
    <scope>NUCLEOTIDE SEQUENCE</scope>
    <source>
        <tissue evidence="1">Shoot tissue taken approximately 20 cm above the soil surface</tissue>
    </source>
</reference>
<sequence length="21" mass="2410">MSLLYLAAMFNLPISRKRLTA</sequence>
<dbReference type="EMBL" id="GBRH01220085">
    <property type="protein sequence ID" value="JAD77810.1"/>
    <property type="molecule type" value="Transcribed_RNA"/>
</dbReference>